<evidence type="ECO:0000313" key="12">
    <source>
        <dbReference type="Proteomes" id="UP000037751"/>
    </source>
</evidence>
<dbReference type="InterPro" id="IPR021538">
    <property type="entry name" value="Syntaxin-5_N"/>
</dbReference>
<keyword evidence="12" id="KW-1185">Reference proteome</keyword>
<comment type="subcellular location">
    <subcellularLocation>
        <location evidence="1">Membrane</location>
        <topology evidence="1">Single-pass type IV membrane protein</topology>
    </subcellularLocation>
</comment>
<dbReference type="GO" id="GO:0006886">
    <property type="term" value="P:intracellular protein transport"/>
    <property type="evidence" value="ECO:0007669"/>
    <property type="project" value="InterPro"/>
</dbReference>
<dbReference type="PANTHER" id="PTHR19957:SF3">
    <property type="entry name" value="SYNTAXIN-5"/>
    <property type="match status" value="1"/>
</dbReference>
<dbReference type="GeneID" id="28729122"/>
<proteinExistence type="inferred from homology"/>
<evidence type="ECO:0000256" key="1">
    <source>
        <dbReference type="ARBA" id="ARBA00004211"/>
    </source>
</evidence>
<keyword evidence="7 9" id="KW-0472">Membrane</keyword>
<reference evidence="11 12" key="1">
    <citation type="submission" date="2015-07" db="EMBL/GenBank/DDBJ databases">
        <title>Draft Genome Sequence of Malassezia furfur CBS1878 and Malassezia pachydermatis CBS1879.</title>
        <authorList>
            <person name="Triana S."/>
            <person name="Ohm R."/>
            <person name="Gonzalez A."/>
            <person name="DeCock H."/>
            <person name="Restrepo S."/>
            <person name="Celis A."/>
        </authorList>
    </citation>
    <scope>NUCLEOTIDE SEQUENCE [LARGE SCALE GENOMIC DNA]</scope>
    <source>
        <strain evidence="11 12">CBS 1879</strain>
    </source>
</reference>
<dbReference type="CDD" id="cd15844">
    <property type="entry name" value="SNARE_syntaxin5"/>
    <property type="match status" value="1"/>
</dbReference>
<feature type="compositionally biased region" description="Low complexity" evidence="8">
    <location>
        <begin position="183"/>
        <end position="193"/>
    </location>
</feature>
<feature type="compositionally biased region" description="Polar residues" evidence="8">
    <location>
        <begin position="166"/>
        <end position="180"/>
    </location>
</feature>
<dbReference type="GO" id="GO:0000139">
    <property type="term" value="C:Golgi membrane"/>
    <property type="evidence" value="ECO:0007669"/>
    <property type="project" value="TreeGrafter"/>
</dbReference>
<dbReference type="InterPro" id="IPR000727">
    <property type="entry name" value="T_SNARE_dom"/>
</dbReference>
<evidence type="ECO:0000256" key="3">
    <source>
        <dbReference type="ARBA" id="ARBA00022448"/>
    </source>
</evidence>
<name>A0A0M9VMM9_9BASI</name>
<evidence type="ECO:0000256" key="8">
    <source>
        <dbReference type="SAM" id="MobiDB-lite"/>
    </source>
</evidence>
<dbReference type="PANTHER" id="PTHR19957">
    <property type="entry name" value="SYNTAXIN"/>
    <property type="match status" value="1"/>
</dbReference>
<comment type="caution">
    <text evidence="11">The sequence shown here is derived from an EMBL/GenBank/DDBJ whole genome shotgun (WGS) entry which is preliminary data.</text>
</comment>
<evidence type="ECO:0000256" key="4">
    <source>
        <dbReference type="ARBA" id="ARBA00022692"/>
    </source>
</evidence>
<evidence type="ECO:0000313" key="11">
    <source>
        <dbReference type="EMBL" id="KOS12443.1"/>
    </source>
</evidence>
<keyword evidence="4 9" id="KW-0812">Transmembrane</keyword>
<dbReference type="InterPro" id="IPR045242">
    <property type="entry name" value="Syntaxin"/>
</dbReference>
<evidence type="ECO:0000256" key="2">
    <source>
        <dbReference type="ARBA" id="ARBA00009063"/>
    </source>
</evidence>
<keyword evidence="6" id="KW-0175">Coiled coil</keyword>
<dbReference type="SMART" id="SM00397">
    <property type="entry name" value="t_SNARE"/>
    <property type="match status" value="1"/>
</dbReference>
<evidence type="ECO:0000256" key="6">
    <source>
        <dbReference type="ARBA" id="ARBA00023054"/>
    </source>
</evidence>
<dbReference type="GO" id="GO:0006888">
    <property type="term" value="P:endoplasmic reticulum to Golgi vesicle-mediated transport"/>
    <property type="evidence" value="ECO:0007669"/>
    <property type="project" value="TreeGrafter"/>
</dbReference>
<dbReference type="GO" id="GO:0005484">
    <property type="term" value="F:SNAP receptor activity"/>
    <property type="evidence" value="ECO:0007669"/>
    <property type="project" value="InterPro"/>
</dbReference>
<keyword evidence="3" id="KW-0813">Transport</keyword>
<feature type="region of interest" description="Disordered" evidence="8">
    <location>
        <begin position="166"/>
        <end position="227"/>
    </location>
</feature>
<dbReference type="Gene3D" id="1.20.58.70">
    <property type="match status" value="1"/>
</dbReference>
<dbReference type="STRING" id="77020.A0A0M9VMM9"/>
<accession>A0A0M9VMM9</accession>
<dbReference type="OrthoDB" id="421009at2759"/>
<dbReference type="RefSeq" id="XP_017990075.1">
    <property type="nucleotide sequence ID" value="XM_018137247.1"/>
</dbReference>
<sequence length="348" mass="38781">MYGVGPSYAASAKDRTSEFHSMLAKYAALTPPAPSNVKRPTSAHTQFSQRAQAVASELSATTAKLERLSQLARRRSLFDDRPVEISELTYIIKHDIAGLNRQLAELQQLSAHNQRSKGNRAEEHRSNVVTMLQSTLANTTTSFQEILEVRTQNMKASKDRSDQFFNSAAPSLDTQRSKSPLYSLARSQPASAQPSPPPSTQLTPASALQKRHTAAHHTMHDEEASSSEKGFLSLNMMESGGLQQQQFLLQDMEEQQAGYMQQRSNAIESIESTISELGQIFGQLAHMVAQQGETVQRIDDDVLHVSDNVEGARRELLKYYANISNNRWLMLKIFGVLIVFFLLFILVS</sequence>
<organism evidence="11 12">
    <name type="scientific">Malassezia pachydermatis</name>
    <dbReference type="NCBI Taxonomy" id="77020"/>
    <lineage>
        <taxon>Eukaryota</taxon>
        <taxon>Fungi</taxon>
        <taxon>Dikarya</taxon>
        <taxon>Basidiomycota</taxon>
        <taxon>Ustilaginomycotina</taxon>
        <taxon>Malasseziomycetes</taxon>
        <taxon>Malasseziales</taxon>
        <taxon>Malasseziaceae</taxon>
        <taxon>Malassezia</taxon>
    </lineage>
</organism>
<evidence type="ECO:0000256" key="9">
    <source>
        <dbReference type="SAM" id="Phobius"/>
    </source>
</evidence>
<evidence type="ECO:0000256" key="7">
    <source>
        <dbReference type="ARBA" id="ARBA00023136"/>
    </source>
</evidence>
<dbReference type="GO" id="GO:0006906">
    <property type="term" value="P:vesicle fusion"/>
    <property type="evidence" value="ECO:0007669"/>
    <property type="project" value="TreeGrafter"/>
</dbReference>
<dbReference type="GO" id="GO:0031201">
    <property type="term" value="C:SNARE complex"/>
    <property type="evidence" value="ECO:0007669"/>
    <property type="project" value="TreeGrafter"/>
</dbReference>
<gene>
    <name evidence="11" type="ORF">Malapachy_2759</name>
</gene>
<evidence type="ECO:0000259" key="10">
    <source>
        <dbReference type="PROSITE" id="PS50192"/>
    </source>
</evidence>
<comment type="similarity">
    <text evidence="2">Belongs to the syntaxin family.</text>
</comment>
<dbReference type="PROSITE" id="PS00914">
    <property type="entry name" value="SYNTAXIN"/>
    <property type="match status" value="1"/>
</dbReference>
<dbReference type="PROSITE" id="PS50192">
    <property type="entry name" value="T_SNARE"/>
    <property type="match status" value="1"/>
</dbReference>
<dbReference type="VEuPathDB" id="FungiDB:Malapachy_2759"/>
<dbReference type="Proteomes" id="UP000037751">
    <property type="component" value="Unassembled WGS sequence"/>
</dbReference>
<dbReference type="Pfam" id="PF05739">
    <property type="entry name" value="SNARE"/>
    <property type="match status" value="1"/>
</dbReference>
<dbReference type="InterPro" id="IPR010989">
    <property type="entry name" value="SNARE"/>
</dbReference>
<dbReference type="SUPFAM" id="SSF47661">
    <property type="entry name" value="t-snare proteins"/>
    <property type="match status" value="1"/>
</dbReference>
<dbReference type="GO" id="GO:0048278">
    <property type="term" value="P:vesicle docking"/>
    <property type="evidence" value="ECO:0007669"/>
    <property type="project" value="TreeGrafter"/>
</dbReference>
<feature type="domain" description="T-SNARE coiled-coil homology" evidence="10">
    <location>
        <begin position="257"/>
        <end position="319"/>
    </location>
</feature>
<dbReference type="EMBL" id="LGAV01000013">
    <property type="protein sequence ID" value="KOS12443.1"/>
    <property type="molecule type" value="Genomic_DNA"/>
</dbReference>
<dbReference type="InterPro" id="IPR006012">
    <property type="entry name" value="Syntaxin/epimorphin_CS"/>
</dbReference>
<evidence type="ECO:0000256" key="5">
    <source>
        <dbReference type="ARBA" id="ARBA00022989"/>
    </source>
</evidence>
<dbReference type="GO" id="GO:0000149">
    <property type="term" value="F:SNARE binding"/>
    <property type="evidence" value="ECO:0007669"/>
    <property type="project" value="TreeGrafter"/>
</dbReference>
<dbReference type="Pfam" id="PF11416">
    <property type="entry name" value="Syntaxin-5_N"/>
    <property type="match status" value="1"/>
</dbReference>
<keyword evidence="5 9" id="KW-1133">Transmembrane helix</keyword>
<feature type="transmembrane region" description="Helical" evidence="9">
    <location>
        <begin position="328"/>
        <end position="347"/>
    </location>
</feature>
<dbReference type="AlphaFoldDB" id="A0A0M9VMM9"/>
<protein>
    <submittedName>
        <fullName evidence="11">Integral membrane protein sed5</fullName>
    </submittedName>
</protein>